<dbReference type="eggNOG" id="ENOG502QPZC">
    <property type="taxonomic scope" value="Eukaryota"/>
</dbReference>
<name>D7G7V2_ECTSI</name>
<evidence type="ECO:0008006" key="4">
    <source>
        <dbReference type="Google" id="ProtNLM"/>
    </source>
</evidence>
<dbReference type="EMBL" id="FN649086">
    <property type="protein sequence ID" value="CBJ27833.1"/>
    <property type="molecule type" value="Genomic_DNA"/>
</dbReference>
<keyword evidence="3" id="KW-1185">Reference proteome</keyword>
<feature type="region of interest" description="Disordered" evidence="1">
    <location>
        <begin position="550"/>
        <end position="603"/>
    </location>
</feature>
<dbReference type="InterPro" id="IPR044224">
    <property type="entry name" value="KOBITO1-like"/>
</dbReference>
<dbReference type="PANTHER" id="PTHR46701">
    <property type="entry name" value="GLYCOSYLTRANSFERASE-LIKE KOBITO 1"/>
    <property type="match status" value="1"/>
</dbReference>
<dbReference type="GO" id="GO:0009737">
    <property type="term" value="P:response to abscisic acid"/>
    <property type="evidence" value="ECO:0007669"/>
    <property type="project" value="InterPro"/>
</dbReference>
<dbReference type="Proteomes" id="UP000002630">
    <property type="component" value="Linkage Group LG16"/>
</dbReference>
<dbReference type="InParanoid" id="D7G7V2"/>
<dbReference type="GO" id="GO:0030244">
    <property type="term" value="P:cellulose biosynthetic process"/>
    <property type="evidence" value="ECO:0007669"/>
    <property type="project" value="InterPro"/>
</dbReference>
<evidence type="ECO:0000256" key="1">
    <source>
        <dbReference type="SAM" id="MobiDB-lite"/>
    </source>
</evidence>
<feature type="compositionally biased region" description="Low complexity" evidence="1">
    <location>
        <begin position="364"/>
        <end position="377"/>
    </location>
</feature>
<feature type="compositionally biased region" description="Polar residues" evidence="1">
    <location>
        <begin position="561"/>
        <end position="588"/>
    </location>
</feature>
<dbReference type="AlphaFoldDB" id="D7G7V2"/>
<dbReference type="EMBL" id="FN649741">
    <property type="protein sequence ID" value="CBJ27833.1"/>
    <property type="molecule type" value="Genomic_DNA"/>
</dbReference>
<organism evidence="2 3">
    <name type="scientific">Ectocarpus siliculosus</name>
    <name type="common">Brown alga</name>
    <name type="synonym">Conferva siliculosa</name>
    <dbReference type="NCBI Taxonomy" id="2880"/>
    <lineage>
        <taxon>Eukaryota</taxon>
        <taxon>Sar</taxon>
        <taxon>Stramenopiles</taxon>
        <taxon>Ochrophyta</taxon>
        <taxon>PX clade</taxon>
        <taxon>Phaeophyceae</taxon>
        <taxon>Ectocarpales</taxon>
        <taxon>Ectocarpaceae</taxon>
        <taxon>Ectocarpus</taxon>
    </lineage>
</organism>
<dbReference type="PANTHER" id="PTHR46701:SF7">
    <property type="entry name" value="GLYCOSYLTRANSFERASE-LIKE KOBITO 1"/>
    <property type="match status" value="1"/>
</dbReference>
<reference evidence="2 3" key="1">
    <citation type="journal article" date="2010" name="Nature">
        <title>The Ectocarpus genome and the independent evolution of multicellularity in brown algae.</title>
        <authorList>
            <person name="Cock J.M."/>
            <person name="Sterck L."/>
            <person name="Rouze P."/>
            <person name="Scornet D."/>
            <person name="Allen A.E."/>
            <person name="Amoutzias G."/>
            <person name="Anthouard V."/>
            <person name="Artiguenave F."/>
            <person name="Aury J.M."/>
            <person name="Badger J.H."/>
            <person name="Beszteri B."/>
            <person name="Billiau K."/>
            <person name="Bonnet E."/>
            <person name="Bothwell J.H."/>
            <person name="Bowler C."/>
            <person name="Boyen C."/>
            <person name="Brownlee C."/>
            <person name="Carrano C.J."/>
            <person name="Charrier B."/>
            <person name="Cho G.Y."/>
            <person name="Coelho S.M."/>
            <person name="Collen J."/>
            <person name="Corre E."/>
            <person name="Da Silva C."/>
            <person name="Delage L."/>
            <person name="Delaroque N."/>
            <person name="Dittami S.M."/>
            <person name="Doulbeau S."/>
            <person name="Elias M."/>
            <person name="Farnham G."/>
            <person name="Gachon C.M."/>
            <person name="Gschloessl B."/>
            <person name="Heesch S."/>
            <person name="Jabbari K."/>
            <person name="Jubin C."/>
            <person name="Kawai H."/>
            <person name="Kimura K."/>
            <person name="Kloareg B."/>
            <person name="Kupper F.C."/>
            <person name="Lang D."/>
            <person name="Le Bail A."/>
            <person name="Leblanc C."/>
            <person name="Lerouge P."/>
            <person name="Lohr M."/>
            <person name="Lopez P.J."/>
            <person name="Martens C."/>
            <person name="Maumus F."/>
            <person name="Michel G."/>
            <person name="Miranda-Saavedra D."/>
            <person name="Morales J."/>
            <person name="Moreau H."/>
            <person name="Motomura T."/>
            <person name="Nagasato C."/>
            <person name="Napoli C.A."/>
            <person name="Nelson D.R."/>
            <person name="Nyvall-Collen P."/>
            <person name="Peters A.F."/>
            <person name="Pommier C."/>
            <person name="Potin P."/>
            <person name="Poulain J."/>
            <person name="Quesneville H."/>
            <person name="Read B."/>
            <person name="Rensing S.A."/>
            <person name="Ritter A."/>
            <person name="Rousvoal S."/>
            <person name="Samanta M."/>
            <person name="Samson G."/>
            <person name="Schroeder D.C."/>
            <person name="Segurens B."/>
            <person name="Strittmatter M."/>
            <person name="Tonon T."/>
            <person name="Tregear J.W."/>
            <person name="Valentin K."/>
            <person name="von Dassow P."/>
            <person name="Yamagishi T."/>
            <person name="Van de Peer Y."/>
            <person name="Wincker P."/>
        </authorList>
    </citation>
    <scope>NUCLEOTIDE SEQUENCE [LARGE SCALE GENOMIC DNA]</scope>
    <source>
        <strain evidence="3">Ec32 / CCAP1310/4</strain>
    </source>
</reference>
<evidence type="ECO:0000313" key="2">
    <source>
        <dbReference type="EMBL" id="CBJ27833.1"/>
    </source>
</evidence>
<gene>
    <name evidence="2" type="ORF">Esi_0085_0099</name>
</gene>
<proteinExistence type="predicted"/>
<feature type="region of interest" description="Disordered" evidence="1">
    <location>
        <begin position="323"/>
        <end position="408"/>
    </location>
</feature>
<sequence length="650" mass="70727">MHEGEGGTAGLWNVQGHREITVMVSWVLLRCAALWRCGVVAGGGRAVWCLSGALFEAGEISFWSYVKDRKDCIVHRHVMSRVGLVTTFRFVPFVPHDGGQEAIDRFERCWSTLESFLLFHLAKGIEHVFLYADANDGSNAPYIERVAASFNPSQVSIDVRNEPQRKRQQDRCRLWGELGSFSATEVPARQSLNAEDALQRASTMGLDWLLHLDIDELFFTSEPSVRPHFDRLNELGVEQMTYANHEAVPLREEVTDYFREVSTFKVNHLLLPLSHEVAERTRFWRRRTNHGQYMLAYDNGKSAVRVLPDRVVPQSVHRWRTLKPGERGARCSSNAAGEEETDDKSFLPVDGHKLEDPGEGTGEGVAAASTTGSAGDETCGDWLQTQGEDEGGGMPAASTSPSLSGSGPDHLVNRVAMADPRELRFDEVLECNDPCVLHYPSCGLDWLRDKYRLLGSFPSSWFDGKLPIAPCFHLDARNAVHQGHGTRGSLGEGGGVCDSAERDGGRALYRKEVMLCPKEHSEEMQAQLEHGVLRILGEPASVVEQARHVRGPPGSEITPATLLSTPQEGTQTGKVTETGGSSPATEGSSVAEGAAEGNPSTVPSSVAAALLEGVQPPVAASVGHTASAEGVDASGVDNAWILAACAREFL</sequence>
<protein>
    <recommendedName>
        <fullName evidence="4">Glycosyltransferase family 92 protein</fullName>
    </recommendedName>
</protein>
<accession>D7G7V2</accession>
<dbReference type="OrthoDB" id="201886at2759"/>
<evidence type="ECO:0000313" key="3">
    <source>
        <dbReference type="Proteomes" id="UP000002630"/>
    </source>
</evidence>